<evidence type="ECO:0000313" key="3">
    <source>
        <dbReference type="EMBL" id="SDA99029.1"/>
    </source>
</evidence>
<keyword evidence="2" id="KW-0732">Signal</keyword>
<dbReference type="Proteomes" id="UP000198588">
    <property type="component" value="Unassembled WGS sequence"/>
</dbReference>
<reference evidence="3 4" key="1">
    <citation type="submission" date="2016-10" db="EMBL/GenBank/DDBJ databases">
        <authorList>
            <person name="de Groot N.N."/>
        </authorList>
    </citation>
    <scope>NUCLEOTIDE SEQUENCE [LARGE SCALE GENOMIC DNA]</scope>
    <source>
        <strain evidence="3 4">CGMCC 1.12097</strain>
    </source>
</reference>
<name>A0A1G5ZW84_9HYPH</name>
<evidence type="ECO:0000256" key="2">
    <source>
        <dbReference type="SAM" id="SignalP"/>
    </source>
</evidence>
<feature type="chain" id="PRO_5011443257" evidence="2">
    <location>
        <begin position="24"/>
        <end position="84"/>
    </location>
</feature>
<evidence type="ECO:0000256" key="1">
    <source>
        <dbReference type="SAM" id="MobiDB-lite"/>
    </source>
</evidence>
<sequence length="84" mass="8277">MRNSMFLLVALGGLTIFALPAAAESNEGSCGAPAAAAPAGPIDLEAIPMKDATGPKAVKGVGDDECDDRSAGGITGENEASDDD</sequence>
<protein>
    <submittedName>
        <fullName evidence="3">Uncharacterized protein</fullName>
    </submittedName>
</protein>
<dbReference type="STRING" id="1165689.SAMN02927914_06434"/>
<dbReference type="EMBL" id="FMXM01000037">
    <property type="protein sequence ID" value="SDA99029.1"/>
    <property type="molecule type" value="Genomic_DNA"/>
</dbReference>
<feature type="region of interest" description="Disordered" evidence="1">
    <location>
        <begin position="53"/>
        <end position="84"/>
    </location>
</feature>
<dbReference type="AlphaFoldDB" id="A0A1G5ZW84"/>
<feature type="signal peptide" evidence="2">
    <location>
        <begin position="1"/>
        <end position="23"/>
    </location>
</feature>
<gene>
    <name evidence="3" type="ORF">SAMN02927914_06434</name>
</gene>
<proteinExistence type="predicted"/>
<accession>A0A1G5ZW84</accession>
<organism evidence="3 4">
    <name type="scientific">Mesorhizobium qingshengii</name>
    <dbReference type="NCBI Taxonomy" id="1165689"/>
    <lineage>
        <taxon>Bacteria</taxon>
        <taxon>Pseudomonadati</taxon>
        <taxon>Pseudomonadota</taxon>
        <taxon>Alphaproteobacteria</taxon>
        <taxon>Hyphomicrobiales</taxon>
        <taxon>Phyllobacteriaceae</taxon>
        <taxon>Mesorhizobium</taxon>
    </lineage>
</organism>
<evidence type="ECO:0000313" key="4">
    <source>
        <dbReference type="Proteomes" id="UP000198588"/>
    </source>
</evidence>